<feature type="compositionally biased region" description="Basic and acidic residues" evidence="1">
    <location>
        <begin position="63"/>
        <end position="85"/>
    </location>
</feature>
<evidence type="ECO:0000313" key="2">
    <source>
        <dbReference type="EMBL" id="ETO31116.1"/>
    </source>
</evidence>
<name>X6NYP8_RETFI</name>
<organism evidence="2 3">
    <name type="scientific">Reticulomyxa filosa</name>
    <dbReference type="NCBI Taxonomy" id="46433"/>
    <lineage>
        <taxon>Eukaryota</taxon>
        <taxon>Sar</taxon>
        <taxon>Rhizaria</taxon>
        <taxon>Retaria</taxon>
        <taxon>Foraminifera</taxon>
        <taxon>Monothalamids</taxon>
        <taxon>Reticulomyxidae</taxon>
        <taxon>Reticulomyxa</taxon>
    </lineage>
</organism>
<dbReference type="Proteomes" id="UP000023152">
    <property type="component" value="Unassembled WGS sequence"/>
</dbReference>
<evidence type="ECO:0000256" key="1">
    <source>
        <dbReference type="SAM" id="MobiDB-lite"/>
    </source>
</evidence>
<keyword evidence="3" id="KW-1185">Reference proteome</keyword>
<accession>X6NYP8</accession>
<comment type="caution">
    <text evidence="2">The sequence shown here is derived from an EMBL/GenBank/DDBJ whole genome shotgun (WGS) entry which is preliminary data.</text>
</comment>
<protein>
    <submittedName>
        <fullName evidence="2">Uncharacterized protein</fullName>
    </submittedName>
</protein>
<feature type="non-terminal residue" evidence="2">
    <location>
        <position position="91"/>
    </location>
</feature>
<sequence>MSDETRRQENTECLRVTEKELTTTNEKLKRCYQSQDKLVPLFDDPEQSIDTCYIRLQKNKMKNNQEKEKEEKEKDEENEKDKDYKEEDGEW</sequence>
<evidence type="ECO:0000313" key="3">
    <source>
        <dbReference type="Proteomes" id="UP000023152"/>
    </source>
</evidence>
<feature type="region of interest" description="Disordered" evidence="1">
    <location>
        <begin position="58"/>
        <end position="91"/>
    </location>
</feature>
<proteinExistence type="predicted"/>
<dbReference type="EMBL" id="ASPP01005124">
    <property type="protein sequence ID" value="ETO31116.1"/>
    <property type="molecule type" value="Genomic_DNA"/>
</dbReference>
<dbReference type="AlphaFoldDB" id="X6NYP8"/>
<reference evidence="2 3" key="1">
    <citation type="journal article" date="2013" name="Curr. Biol.">
        <title>The Genome of the Foraminiferan Reticulomyxa filosa.</title>
        <authorList>
            <person name="Glockner G."/>
            <person name="Hulsmann N."/>
            <person name="Schleicher M."/>
            <person name="Noegel A.A."/>
            <person name="Eichinger L."/>
            <person name="Gallinger C."/>
            <person name="Pawlowski J."/>
            <person name="Sierra R."/>
            <person name="Euteneuer U."/>
            <person name="Pillet L."/>
            <person name="Moustafa A."/>
            <person name="Platzer M."/>
            <person name="Groth M."/>
            <person name="Szafranski K."/>
            <person name="Schliwa M."/>
        </authorList>
    </citation>
    <scope>NUCLEOTIDE SEQUENCE [LARGE SCALE GENOMIC DNA]</scope>
</reference>
<gene>
    <name evidence="2" type="ORF">RFI_06005</name>
</gene>